<dbReference type="RefSeq" id="XP_007514935.1">
    <property type="nucleotide sequence ID" value="XM_007514873.1"/>
</dbReference>
<dbReference type="Pfam" id="PF02230">
    <property type="entry name" value="Abhydrolase_2"/>
    <property type="match status" value="1"/>
</dbReference>
<evidence type="ECO:0000256" key="1">
    <source>
        <dbReference type="ARBA" id="ARBA00006499"/>
    </source>
</evidence>
<organism evidence="4 5">
    <name type="scientific">Bathycoccus prasinos</name>
    <dbReference type="NCBI Taxonomy" id="41875"/>
    <lineage>
        <taxon>Eukaryota</taxon>
        <taxon>Viridiplantae</taxon>
        <taxon>Chlorophyta</taxon>
        <taxon>Mamiellophyceae</taxon>
        <taxon>Mamiellales</taxon>
        <taxon>Bathycoccaceae</taxon>
        <taxon>Bathycoccus</taxon>
    </lineage>
</organism>
<keyword evidence="2" id="KW-0378">Hydrolase</keyword>
<dbReference type="InterPro" id="IPR003140">
    <property type="entry name" value="PLipase/COase/thioEstase"/>
</dbReference>
<dbReference type="EMBL" id="FO082277">
    <property type="protein sequence ID" value="CCO15175.1"/>
    <property type="molecule type" value="Genomic_DNA"/>
</dbReference>
<keyword evidence="5" id="KW-1185">Reference proteome</keyword>
<comment type="similarity">
    <text evidence="1">Belongs to the AB hydrolase superfamily. AB hydrolase 2 family.</text>
</comment>
<dbReference type="PANTHER" id="PTHR10655:SF17">
    <property type="entry name" value="LYSOPHOSPHOLIPASE-LIKE PROTEIN 1"/>
    <property type="match status" value="1"/>
</dbReference>
<dbReference type="GO" id="GO:0052689">
    <property type="term" value="F:carboxylic ester hydrolase activity"/>
    <property type="evidence" value="ECO:0007669"/>
    <property type="project" value="TreeGrafter"/>
</dbReference>
<reference evidence="4 5" key="1">
    <citation type="submission" date="2011-10" db="EMBL/GenBank/DDBJ databases">
        <authorList>
            <person name="Genoscope - CEA"/>
        </authorList>
    </citation>
    <scope>NUCLEOTIDE SEQUENCE [LARGE SCALE GENOMIC DNA]</scope>
    <source>
        <strain evidence="4 5">RCC 1105</strain>
    </source>
</reference>
<dbReference type="GO" id="GO:0005737">
    <property type="term" value="C:cytoplasm"/>
    <property type="evidence" value="ECO:0007669"/>
    <property type="project" value="TreeGrafter"/>
</dbReference>
<dbReference type="InterPro" id="IPR029058">
    <property type="entry name" value="AB_hydrolase_fold"/>
</dbReference>
<dbReference type="SUPFAM" id="SSF53474">
    <property type="entry name" value="alpha/beta-Hydrolases"/>
    <property type="match status" value="1"/>
</dbReference>
<gene>
    <name evidence="4" type="ORF">Bathy02g02010</name>
</gene>
<evidence type="ECO:0000313" key="4">
    <source>
        <dbReference type="EMBL" id="CCO15175.1"/>
    </source>
</evidence>
<feature type="domain" description="Phospholipase/carboxylesterase/thioesterase" evidence="3">
    <location>
        <begin position="98"/>
        <end position="306"/>
    </location>
</feature>
<dbReference type="GO" id="GO:0008474">
    <property type="term" value="F:palmitoyl-(protein) hydrolase activity"/>
    <property type="evidence" value="ECO:0007669"/>
    <property type="project" value="TreeGrafter"/>
</dbReference>
<dbReference type="Proteomes" id="UP000198341">
    <property type="component" value="Chromosome 2"/>
</dbReference>
<dbReference type="GeneID" id="19017315"/>
<name>K8ERX0_9CHLO</name>
<dbReference type="eggNOG" id="KOG2112">
    <property type="taxonomic scope" value="Eukaryota"/>
</dbReference>
<accession>K8ERX0</accession>
<dbReference type="PANTHER" id="PTHR10655">
    <property type="entry name" value="LYSOPHOSPHOLIPASE-RELATED"/>
    <property type="match status" value="1"/>
</dbReference>
<sequence length="311" mass="33626">MSVSFTPKLWRFSTFSPKVNMQRAARALFSSSATSTTRASESSTRRRLKRHTNNGSTKVGVLATTASIAFGCCYRFVSMASSSSSQSFTEYNSPPPFVVETTTGNCDKSIIFLHGLGDTGRGWSDIPNQSALGEIKNCRWIFPNAPVIPITLNGGMSMPGWFDMNALERESLIDDKGMIEKASRYVDSLVEEEIKKGVLAKNIVVGGFSQGGAIALTHAMTSAHDIGGYVGLSTYLPMADSYSKEKSGVKVFQAHGTADAVLRFDYGTSSSEKLKSLGMDVQFKSYGGMAHSACAEELDDLKDFLNGKVFS</sequence>
<evidence type="ECO:0000259" key="3">
    <source>
        <dbReference type="Pfam" id="PF02230"/>
    </source>
</evidence>
<dbReference type="InterPro" id="IPR050565">
    <property type="entry name" value="LYPA1-2/EST-like"/>
</dbReference>
<evidence type="ECO:0000256" key="2">
    <source>
        <dbReference type="ARBA" id="ARBA00022801"/>
    </source>
</evidence>
<dbReference type="Gene3D" id="3.40.50.1820">
    <property type="entry name" value="alpha/beta hydrolase"/>
    <property type="match status" value="1"/>
</dbReference>
<protein>
    <submittedName>
        <fullName evidence="4">Carboxylesterase</fullName>
    </submittedName>
</protein>
<dbReference type="KEGG" id="bpg:Bathy02g02010"/>
<evidence type="ECO:0000313" key="5">
    <source>
        <dbReference type="Proteomes" id="UP000198341"/>
    </source>
</evidence>
<dbReference type="STRING" id="41875.K8ERX0"/>
<proteinExistence type="inferred from homology"/>
<dbReference type="OrthoDB" id="2418081at2759"/>
<dbReference type="AlphaFoldDB" id="K8ERX0"/>